<evidence type="ECO:0000256" key="1">
    <source>
        <dbReference type="ARBA" id="ARBA00022729"/>
    </source>
</evidence>
<evidence type="ECO:0000259" key="4">
    <source>
        <dbReference type="Pfam" id="PF02563"/>
    </source>
</evidence>
<sequence length="265" mass="29640">MKIRSFLILLLATLAIVSCRTRNDINYLQDVDKAAAETALRMENNTLQPGDQLVINVMAKDLDVVKPFNQNYSSGQILQNPQLTGNATPTIPTTSGPSYVIDSNGEIDFPVLGKLNTKEMTIEQFKQSLYNKLVRYIKEPTISVKLNNFRISVMGEVARPGEYVITDGQTNFMKALAMAGDLTMYGVRDNILLVRTVDGKIEKVRVDLTRSDFMESPYYNLKQGDVIYVSANKTKEKTSRLDPNMPIYISVASIVVTILALVFKK</sequence>
<dbReference type="Pfam" id="PF02563">
    <property type="entry name" value="Poly_export"/>
    <property type="match status" value="1"/>
</dbReference>
<dbReference type="KEGG" id="eao:BD94_3295"/>
<name>A0A077ENE3_9FLAO</name>
<dbReference type="PANTHER" id="PTHR33619:SF3">
    <property type="entry name" value="POLYSACCHARIDE EXPORT PROTEIN GFCE-RELATED"/>
    <property type="match status" value="1"/>
</dbReference>
<keyword evidence="2" id="KW-0472">Membrane</keyword>
<evidence type="ECO:0000313" key="6">
    <source>
        <dbReference type="Proteomes" id="UP000028933"/>
    </source>
</evidence>
<reference evidence="5" key="2">
    <citation type="journal article" date="2015" name="Genome Biol. Evol.">
        <title>Complete Genome Sequence and Transcriptomic Analysis of the Novel Pathogen Elizabethkingia anophelis in Response to Oxidative Stress.</title>
        <authorList>
            <person name="Li Y."/>
            <person name="Liu Y."/>
            <person name="Chew S.C."/>
            <person name="Tay M."/>
            <person name="Salido M.M."/>
            <person name="Teo J."/>
            <person name="Lauro F.M."/>
            <person name="Givskov M."/>
            <person name="Yang L."/>
        </authorList>
    </citation>
    <scope>NUCLEOTIDE SEQUENCE</scope>
    <source>
        <strain evidence="5">NUHP1</strain>
    </source>
</reference>
<dbReference type="STRING" id="1338011.BD94_3295"/>
<accession>A0A077ENE3</accession>
<dbReference type="Gene3D" id="3.10.560.10">
    <property type="entry name" value="Outer membrane lipoprotein wza domain like"/>
    <property type="match status" value="1"/>
</dbReference>
<dbReference type="eggNOG" id="COG1596">
    <property type="taxonomic scope" value="Bacteria"/>
</dbReference>
<feature type="transmembrane region" description="Helical" evidence="2">
    <location>
        <begin position="245"/>
        <end position="263"/>
    </location>
</feature>
<organism evidence="5 6">
    <name type="scientific">Elizabethkingia anophelis NUHP1</name>
    <dbReference type="NCBI Taxonomy" id="1338011"/>
    <lineage>
        <taxon>Bacteria</taxon>
        <taxon>Pseudomonadati</taxon>
        <taxon>Bacteroidota</taxon>
        <taxon>Flavobacteriia</taxon>
        <taxon>Flavobacteriales</taxon>
        <taxon>Weeksellaceae</taxon>
        <taxon>Elizabethkingia</taxon>
    </lineage>
</organism>
<dbReference type="HOGENOM" id="CLU_038343_1_0_10"/>
<dbReference type="InterPro" id="IPR003715">
    <property type="entry name" value="Poly_export_N"/>
</dbReference>
<keyword evidence="2" id="KW-0812">Transmembrane</keyword>
<reference evidence="5" key="1">
    <citation type="journal article" date="2013" name="Lancet">
        <title>First case of E anophelis outbreak in an intensive-care unit.</title>
        <authorList>
            <person name="Teo J."/>
            <person name="Tan S.Y."/>
            <person name="Tay M."/>
            <person name="Ding Y."/>
            <person name="Kjelleberg S."/>
            <person name="Givskov M."/>
            <person name="Lin R.T."/>
            <person name="Yang L."/>
        </authorList>
    </citation>
    <scope>NUCLEOTIDE SEQUENCE [LARGE SCALE GENOMIC DNA]</scope>
    <source>
        <strain evidence="5">NUHP1</strain>
    </source>
</reference>
<gene>
    <name evidence="5" type="ORF">BD94_3295</name>
</gene>
<feature type="domain" description="Polysaccharide export protein N-terminal" evidence="4">
    <location>
        <begin position="44"/>
        <end position="146"/>
    </location>
</feature>
<keyword evidence="2" id="KW-1133">Transmembrane helix</keyword>
<dbReference type="EMBL" id="CP007547">
    <property type="protein sequence ID" value="AIL47070.1"/>
    <property type="molecule type" value="Genomic_DNA"/>
</dbReference>
<feature type="signal peptide" evidence="3">
    <location>
        <begin position="1"/>
        <end position="17"/>
    </location>
</feature>
<proteinExistence type="predicted"/>
<dbReference type="InterPro" id="IPR049712">
    <property type="entry name" value="Poly_export"/>
</dbReference>
<evidence type="ECO:0000313" key="5">
    <source>
        <dbReference type="EMBL" id="AIL47070.1"/>
    </source>
</evidence>
<dbReference type="Proteomes" id="UP000028933">
    <property type="component" value="Chromosome"/>
</dbReference>
<dbReference type="RefSeq" id="WP_024565950.1">
    <property type="nucleotide sequence ID" value="NZ_CP007547.1"/>
</dbReference>
<feature type="chain" id="PRO_5001718552" evidence="3">
    <location>
        <begin position="18"/>
        <end position="265"/>
    </location>
</feature>
<keyword evidence="1 3" id="KW-0732">Signal</keyword>
<protein>
    <submittedName>
        <fullName evidence="5">Polysaccharide export outer membrane protein</fullName>
    </submittedName>
</protein>
<dbReference type="PANTHER" id="PTHR33619">
    <property type="entry name" value="POLYSACCHARIDE EXPORT PROTEIN GFCE-RELATED"/>
    <property type="match status" value="1"/>
</dbReference>
<dbReference type="PROSITE" id="PS51257">
    <property type="entry name" value="PROKAR_LIPOPROTEIN"/>
    <property type="match status" value="1"/>
</dbReference>
<dbReference type="AlphaFoldDB" id="A0A077ENE3"/>
<dbReference type="GO" id="GO:0015159">
    <property type="term" value="F:polysaccharide transmembrane transporter activity"/>
    <property type="evidence" value="ECO:0007669"/>
    <property type="project" value="InterPro"/>
</dbReference>
<evidence type="ECO:0000256" key="3">
    <source>
        <dbReference type="SAM" id="SignalP"/>
    </source>
</evidence>
<evidence type="ECO:0000256" key="2">
    <source>
        <dbReference type="SAM" id="Phobius"/>
    </source>
</evidence>